<dbReference type="InterPro" id="IPR001466">
    <property type="entry name" value="Beta-lactam-related"/>
</dbReference>
<reference evidence="2 3" key="1">
    <citation type="submission" date="2006-02" db="EMBL/GenBank/DDBJ databases">
        <authorList>
            <person name="Murray A."/>
            <person name="Staley J."/>
            <person name="Ferriera S."/>
            <person name="Johnson J."/>
            <person name="Kravitz S."/>
            <person name="Halpern A."/>
            <person name="Remington K."/>
            <person name="Beeson K."/>
            <person name="Tran B."/>
            <person name="Rogers Y.-H."/>
            <person name="Friedman R."/>
            <person name="Venter J.C."/>
        </authorList>
    </citation>
    <scope>NUCLEOTIDE SEQUENCE [LARGE SCALE GENOMIC DNA]</scope>
    <source>
        <strain evidence="2 3">23-P</strain>
    </source>
</reference>
<dbReference type="STRING" id="313594.PI23P_08175"/>
<keyword evidence="3" id="KW-1185">Reference proteome</keyword>
<dbReference type="Proteomes" id="UP000003053">
    <property type="component" value="Unassembled WGS sequence"/>
</dbReference>
<dbReference type="Pfam" id="PF00144">
    <property type="entry name" value="Beta-lactamase"/>
    <property type="match status" value="1"/>
</dbReference>
<evidence type="ECO:0000313" key="3">
    <source>
        <dbReference type="Proteomes" id="UP000003053"/>
    </source>
</evidence>
<dbReference type="Gene3D" id="3.40.710.10">
    <property type="entry name" value="DD-peptidase/beta-lactamase superfamily"/>
    <property type="match status" value="1"/>
</dbReference>
<dbReference type="AlphaFoldDB" id="A4BZJ4"/>
<dbReference type="HOGENOM" id="CLU_020027_14_3_10"/>
<dbReference type="eggNOG" id="COG1680">
    <property type="taxonomic scope" value="Bacteria"/>
</dbReference>
<gene>
    <name evidence="2" type="ORF">PI23P_08175</name>
</gene>
<dbReference type="PROSITE" id="PS51257">
    <property type="entry name" value="PROKAR_LIPOPROTEIN"/>
    <property type="match status" value="1"/>
</dbReference>
<dbReference type="InterPro" id="IPR050491">
    <property type="entry name" value="AmpC-like"/>
</dbReference>
<protein>
    <recommendedName>
        <fullName evidence="1">Beta-lactamase-related domain-containing protein</fullName>
    </recommendedName>
</protein>
<name>A4BZJ4_9FLAO</name>
<dbReference type="InterPro" id="IPR012338">
    <property type="entry name" value="Beta-lactam/transpept-like"/>
</dbReference>
<dbReference type="OrthoDB" id="1522765at2"/>
<evidence type="ECO:0000259" key="1">
    <source>
        <dbReference type="Pfam" id="PF00144"/>
    </source>
</evidence>
<dbReference type="RefSeq" id="WP_004570255.1">
    <property type="nucleotide sequence ID" value="NZ_CH724148.1"/>
</dbReference>
<dbReference type="SUPFAM" id="SSF56601">
    <property type="entry name" value="beta-lactamase/transpeptidase-like"/>
    <property type="match status" value="1"/>
</dbReference>
<organism evidence="2 3">
    <name type="scientific">Polaribacter irgensii 23-P</name>
    <dbReference type="NCBI Taxonomy" id="313594"/>
    <lineage>
        <taxon>Bacteria</taxon>
        <taxon>Pseudomonadati</taxon>
        <taxon>Bacteroidota</taxon>
        <taxon>Flavobacteriia</taxon>
        <taxon>Flavobacteriales</taxon>
        <taxon>Flavobacteriaceae</taxon>
    </lineage>
</organism>
<feature type="domain" description="Beta-lactamase-related" evidence="1">
    <location>
        <begin position="47"/>
        <end position="364"/>
    </location>
</feature>
<dbReference type="PANTHER" id="PTHR46825">
    <property type="entry name" value="D-ALANYL-D-ALANINE-CARBOXYPEPTIDASE/ENDOPEPTIDASE AMPH"/>
    <property type="match status" value="1"/>
</dbReference>
<evidence type="ECO:0000313" key="2">
    <source>
        <dbReference type="EMBL" id="EAR12587.1"/>
    </source>
</evidence>
<proteinExistence type="predicted"/>
<dbReference type="PANTHER" id="PTHR46825:SF9">
    <property type="entry name" value="BETA-LACTAMASE-RELATED DOMAIN-CONTAINING PROTEIN"/>
    <property type="match status" value="1"/>
</dbReference>
<accession>A4BZJ4</accession>
<dbReference type="EMBL" id="AAOG01000002">
    <property type="protein sequence ID" value="EAR12587.1"/>
    <property type="molecule type" value="Genomic_DNA"/>
</dbReference>
<sequence length="508" mass="57559">MKTTTITLFTLALFFSSCSKKEKLDYTEFDKAYTNFIELATNEFGAKYGMAISVVKDDRVIFEKYLGLADVDKNIKVSKNTLFYIASTTKPFTAMAALILESKGKLDFEKSLAEFFPEINFDPRLKADSITIPHLMEHTSGIENNPITIVTAYTGFHDKEKLLAELAQFTIVNTNAPFGKFEYTNLGYIILGMIMERELGADWKSFVQQEVLEPLKMKHTTTHMSTAIKQGWEIAKPHTQSNDENQLTRLSLEKKDNTMHAAGGILSTAQDLSRLMIVELNNGKIDGEQIIDSSLVKKSQLKHADQDRMYSDLKRFGYGYGWNIATTPLGDTLVHHFGSFTGMHPQFSFVRKTGVGVVIMANEGGISYDLNMLLSGYVFDYFSKRENLDTHYKNKLKEYREAYDQKIKSDIEYRVKIAKRKWKLELPFSSYVGTYSSDLFGTLIVKEIEENKLVVTIGNLISDIATPHKTNAVRVEMGGRGSPVHFKINDNMVEKAIWSGLAFTKLKH</sequence>
<comment type="caution">
    <text evidence="2">The sequence shown here is derived from an EMBL/GenBank/DDBJ whole genome shotgun (WGS) entry which is preliminary data.</text>
</comment>